<dbReference type="GO" id="GO:0031146">
    <property type="term" value="P:SCF-dependent proteasomal ubiquitin-dependent protein catabolic process"/>
    <property type="evidence" value="ECO:0007669"/>
    <property type="project" value="TreeGrafter"/>
</dbReference>
<dbReference type="AlphaFoldDB" id="A0A8B7XHC3"/>
<feature type="domain" description="F-box" evidence="3">
    <location>
        <begin position="215"/>
        <end position="262"/>
    </location>
</feature>
<evidence type="ECO:0000256" key="1">
    <source>
        <dbReference type="ARBA" id="ARBA00022786"/>
    </source>
</evidence>
<dbReference type="GO" id="GO:0019005">
    <property type="term" value="C:SCF ubiquitin ligase complex"/>
    <property type="evidence" value="ECO:0007669"/>
    <property type="project" value="TreeGrafter"/>
</dbReference>
<dbReference type="InterPro" id="IPR032675">
    <property type="entry name" value="LRR_dom_sf"/>
</dbReference>
<dbReference type="OMA" id="VYLIGCK"/>
<feature type="region of interest" description="Disordered" evidence="2">
    <location>
        <begin position="123"/>
        <end position="152"/>
    </location>
</feature>
<dbReference type="SMART" id="SM00367">
    <property type="entry name" value="LRR_CC"/>
    <property type="match status" value="7"/>
</dbReference>
<dbReference type="Proteomes" id="UP000694845">
    <property type="component" value="Unplaced"/>
</dbReference>
<dbReference type="RefSeq" id="XP_022079621.1">
    <property type="nucleotide sequence ID" value="XM_022223929.1"/>
</dbReference>
<feature type="compositionally biased region" description="Polar residues" evidence="2">
    <location>
        <begin position="124"/>
        <end position="151"/>
    </location>
</feature>
<dbReference type="OrthoDB" id="10257471at2759"/>
<gene>
    <name evidence="5" type="primary">LOC110973246</name>
</gene>
<dbReference type="Pfam" id="PF12937">
    <property type="entry name" value="F-box-like"/>
    <property type="match status" value="1"/>
</dbReference>
<dbReference type="SUPFAM" id="SSF81383">
    <property type="entry name" value="F-box domain"/>
    <property type="match status" value="1"/>
</dbReference>
<evidence type="ECO:0000313" key="4">
    <source>
        <dbReference type="Proteomes" id="UP000694845"/>
    </source>
</evidence>
<dbReference type="Gene3D" id="3.80.10.10">
    <property type="entry name" value="Ribonuclease Inhibitor"/>
    <property type="match status" value="2"/>
</dbReference>
<proteinExistence type="predicted"/>
<evidence type="ECO:0000313" key="5">
    <source>
        <dbReference type="RefSeq" id="XP_022079621.1"/>
    </source>
</evidence>
<evidence type="ECO:0000256" key="2">
    <source>
        <dbReference type="SAM" id="MobiDB-lite"/>
    </source>
</evidence>
<dbReference type="PROSITE" id="PS50181">
    <property type="entry name" value="FBOX"/>
    <property type="match status" value="1"/>
</dbReference>
<dbReference type="PANTHER" id="PTHR13318:SF95">
    <property type="entry name" value="F-BOX PROTEIN YLR352W"/>
    <property type="match status" value="1"/>
</dbReference>
<dbReference type="KEGG" id="aplc:110973246"/>
<evidence type="ECO:0000259" key="3">
    <source>
        <dbReference type="PROSITE" id="PS50181"/>
    </source>
</evidence>
<dbReference type="GeneID" id="110973246"/>
<dbReference type="InterPro" id="IPR006553">
    <property type="entry name" value="Leu-rich_rpt_Cys-con_subtyp"/>
</dbReference>
<dbReference type="PANTHER" id="PTHR13318">
    <property type="entry name" value="PARTNER OF PAIRED, ISOFORM B-RELATED"/>
    <property type="match status" value="1"/>
</dbReference>
<protein>
    <submittedName>
        <fullName evidence="5">F-box/LRR-repeat protein 20-like</fullName>
    </submittedName>
</protein>
<accession>A0A8B7XHC3</accession>
<dbReference type="InterPro" id="IPR057207">
    <property type="entry name" value="FBXL15_LRR"/>
</dbReference>
<organism evidence="4 5">
    <name type="scientific">Acanthaster planci</name>
    <name type="common">Crown-of-thorns starfish</name>
    <dbReference type="NCBI Taxonomy" id="133434"/>
    <lineage>
        <taxon>Eukaryota</taxon>
        <taxon>Metazoa</taxon>
        <taxon>Echinodermata</taxon>
        <taxon>Eleutherozoa</taxon>
        <taxon>Asterozoa</taxon>
        <taxon>Asteroidea</taxon>
        <taxon>Valvatacea</taxon>
        <taxon>Valvatida</taxon>
        <taxon>Acanthasteridae</taxon>
        <taxon>Acanthaster</taxon>
    </lineage>
</organism>
<dbReference type="InterPro" id="IPR036047">
    <property type="entry name" value="F-box-like_dom_sf"/>
</dbReference>
<dbReference type="SUPFAM" id="SSF52047">
    <property type="entry name" value="RNI-like"/>
    <property type="match status" value="1"/>
</dbReference>
<sequence>MIHVTPQHVSSHSLSIAQADSKVTLRQTTEAADENLNHLLESTSKPGDIPSVQDDHLEQVPVCDKCHQEESKGAVGSPERQEDNLRTFQDASERIEVASGNSLSKDEESFSSKETKVAWEIFGDQSSEGNTPSRKADNCVNSSPAQGTDSFGASDIEVVNGEKCLTTQATDLDSDVQSSAVSCQEFLDHSEISLPIPDPSPNGNNDQTCATQEPFAFFDELPRELFFKILSYFTAGELCLTVAPVCRDWYDCSRSPVLWTCLDLSDHRDVSHKQLCAVLGRASLLKSLSLRGREELSLGEMQALASCPLLTDLNLGFCDNVNGRVLDEIIRCCLHLEVINMEGCERIDDDVASQFPSLPHLKALNLSHCTKMTDDGVMAISKGCRLLEELNVDGIPWITDRAVDVLASQRAQTLRAIYLDGAELTDVSIRSLMGCPLLHTLSLSFCEQLTDKALSMLEMLDHLSHLRLKRGVEFSEEALHRFFECGRVDQLTILDLSECSELMDKGVTSIARRCRQLRRLALCWCWNISDAGIKEIVDNCSQLRHLDIVGLDKVKGQCLSRIPESLPQLTFLDLRQCNLINDNMLIDLVKVRPHLLIFNYYGEHVTRDMIP</sequence>
<reference evidence="5" key="1">
    <citation type="submission" date="2025-08" db="UniProtKB">
        <authorList>
            <consortium name="RefSeq"/>
        </authorList>
    </citation>
    <scope>IDENTIFICATION</scope>
</reference>
<dbReference type="InterPro" id="IPR001810">
    <property type="entry name" value="F-box_dom"/>
</dbReference>
<keyword evidence="1" id="KW-0833">Ubl conjugation pathway</keyword>
<keyword evidence="4" id="KW-1185">Reference proteome</keyword>
<dbReference type="Pfam" id="PF25372">
    <property type="entry name" value="DUF7885"/>
    <property type="match status" value="1"/>
</dbReference>
<name>A0A8B7XHC3_ACAPL</name>